<dbReference type="STRING" id="1097556.R4XGH2"/>
<organism evidence="12 13">
    <name type="scientific">Taphrina deformans (strain PYCC 5710 / ATCC 11124 / CBS 356.35 / IMI 108563 / JCM 9778 / NBRC 8474)</name>
    <name type="common">Peach leaf curl fungus</name>
    <name type="synonym">Lalaria deformans</name>
    <dbReference type="NCBI Taxonomy" id="1097556"/>
    <lineage>
        <taxon>Eukaryota</taxon>
        <taxon>Fungi</taxon>
        <taxon>Dikarya</taxon>
        <taxon>Ascomycota</taxon>
        <taxon>Taphrinomycotina</taxon>
        <taxon>Taphrinomycetes</taxon>
        <taxon>Taphrinales</taxon>
        <taxon>Taphrinaceae</taxon>
        <taxon>Taphrina</taxon>
    </lineage>
</organism>
<keyword evidence="13" id="KW-1185">Reference proteome</keyword>
<name>R4XGH2_TAPDE</name>
<dbReference type="Pfam" id="PF21223">
    <property type="entry name" value="TPPII_Ig-like-1"/>
    <property type="match status" value="1"/>
</dbReference>
<keyword evidence="5 8" id="KW-0645">Protease</keyword>
<dbReference type="PANTHER" id="PTHR43806">
    <property type="entry name" value="PEPTIDASE S8"/>
    <property type="match status" value="1"/>
</dbReference>
<accession>R4XGH2</accession>
<evidence type="ECO:0000259" key="11">
    <source>
        <dbReference type="Pfam" id="PF21223"/>
    </source>
</evidence>
<dbReference type="InterPro" id="IPR022398">
    <property type="entry name" value="Peptidase_S8_His-AS"/>
</dbReference>
<dbReference type="Gene3D" id="3.40.50.200">
    <property type="entry name" value="Peptidase S8/S53 domain"/>
    <property type="match status" value="1"/>
</dbReference>
<feature type="active site" description="Charge relay system" evidence="8">
    <location>
        <position position="333"/>
    </location>
</feature>
<evidence type="ECO:0000256" key="5">
    <source>
        <dbReference type="ARBA" id="ARBA00022670"/>
    </source>
</evidence>
<dbReference type="InterPro" id="IPR036852">
    <property type="entry name" value="Peptidase_S8/S53_dom_sf"/>
</dbReference>
<feature type="domain" description="Peptidase S8/S53" evidence="9">
    <location>
        <begin position="32"/>
        <end position="376"/>
    </location>
</feature>
<keyword evidence="4" id="KW-0031">Aminopeptidase</keyword>
<evidence type="ECO:0000256" key="6">
    <source>
        <dbReference type="ARBA" id="ARBA00022801"/>
    </source>
</evidence>
<dbReference type="PROSITE" id="PS00138">
    <property type="entry name" value="SUBTILASE_SER"/>
    <property type="match status" value="1"/>
</dbReference>
<comment type="caution">
    <text evidence="12">The sequence shown here is derived from an EMBL/GenBank/DDBJ whole genome shotgun (WGS) entry which is preliminary data.</text>
</comment>
<dbReference type="PROSITE" id="PS51892">
    <property type="entry name" value="SUBTILASE"/>
    <property type="match status" value="1"/>
</dbReference>
<reference evidence="12 13" key="1">
    <citation type="journal article" date="2013" name="MBio">
        <title>Genome sequencing of the plant pathogen Taphrina deformans, the causal agent of peach leaf curl.</title>
        <authorList>
            <person name="Cisse O.H."/>
            <person name="Almeida J.M.G.C.F."/>
            <person name="Fonseca A."/>
            <person name="Kumar A.A."/>
            <person name="Salojaervi J."/>
            <person name="Overmyer K."/>
            <person name="Hauser P.M."/>
            <person name="Pagni M."/>
        </authorList>
    </citation>
    <scope>NUCLEOTIDE SEQUENCE [LARGE SCALE GENOMIC DNA]</scope>
    <source>
        <strain evidence="13">PYCC 5710 / ATCC 11124 / CBS 356.35 / IMI 108563 / JCM 9778 / NBRC 8474</strain>
    </source>
</reference>
<dbReference type="GO" id="GO:0008240">
    <property type="term" value="F:tripeptidyl-peptidase activity"/>
    <property type="evidence" value="ECO:0007669"/>
    <property type="project" value="UniProtKB-EC"/>
</dbReference>
<dbReference type="VEuPathDB" id="FungiDB:TAPDE_005415"/>
<feature type="active site" description="Charge relay system" evidence="8">
    <location>
        <position position="41"/>
    </location>
</feature>
<evidence type="ECO:0000256" key="1">
    <source>
        <dbReference type="ARBA" id="ARBA00001910"/>
    </source>
</evidence>
<evidence type="ECO:0000256" key="3">
    <source>
        <dbReference type="ARBA" id="ARBA00012462"/>
    </source>
</evidence>
<dbReference type="InterPro" id="IPR023828">
    <property type="entry name" value="Peptidase_S8_Ser-AS"/>
</dbReference>
<dbReference type="Pfam" id="PF12580">
    <property type="entry name" value="TPPII"/>
    <property type="match status" value="1"/>
</dbReference>
<comment type="catalytic activity">
    <reaction evidence="1">
        <text>Release of an N-terminal tripeptide from a polypeptide.</text>
        <dbReference type="EC" id="3.4.14.10"/>
    </reaction>
</comment>
<dbReference type="GO" id="GO:0004177">
    <property type="term" value="F:aminopeptidase activity"/>
    <property type="evidence" value="ECO:0007669"/>
    <property type="project" value="UniProtKB-KW"/>
</dbReference>
<dbReference type="SUPFAM" id="SSF52743">
    <property type="entry name" value="Subtilisin-like"/>
    <property type="match status" value="1"/>
</dbReference>
<feature type="active site" description="Charge relay system" evidence="8">
    <location>
        <position position="147"/>
    </location>
</feature>
<dbReference type="Pfam" id="PF00082">
    <property type="entry name" value="Peptidase_S8"/>
    <property type="match status" value="1"/>
</dbReference>
<comment type="similarity">
    <text evidence="2 8">Belongs to the peptidase S8 family.</text>
</comment>
<proteinExistence type="inferred from homology"/>
<dbReference type="InterPro" id="IPR022229">
    <property type="entry name" value="TPPII_Ig-like-2"/>
</dbReference>
<dbReference type="InterPro" id="IPR048383">
    <property type="entry name" value="TPPII_Ig-like-1"/>
</dbReference>
<evidence type="ECO:0000313" key="13">
    <source>
        <dbReference type="Proteomes" id="UP000013776"/>
    </source>
</evidence>
<evidence type="ECO:0000313" key="12">
    <source>
        <dbReference type="EMBL" id="CCG84867.1"/>
    </source>
</evidence>
<evidence type="ECO:0000256" key="7">
    <source>
        <dbReference type="ARBA" id="ARBA00022825"/>
    </source>
</evidence>
<dbReference type="GO" id="GO:0004252">
    <property type="term" value="F:serine-type endopeptidase activity"/>
    <property type="evidence" value="ECO:0007669"/>
    <property type="project" value="UniProtKB-UniRule"/>
</dbReference>
<dbReference type="GO" id="GO:0006508">
    <property type="term" value="P:proteolysis"/>
    <property type="evidence" value="ECO:0007669"/>
    <property type="project" value="UniProtKB-KW"/>
</dbReference>
<keyword evidence="6 8" id="KW-0378">Hydrolase</keyword>
<dbReference type="PRINTS" id="PR00723">
    <property type="entry name" value="SUBTILISIN"/>
</dbReference>
<sequence length="1082" mass="118873">MPTLMSFPVSALQPKAETRADKFLEANPTFDGRGVKVAIFDTGVDPAAIGLQKTSTGLPKILDLIDATGSGDVQLTTIPSEKVQLNASSSIYQIEGLSGRSISVPTSWIKGEGTQQYGVFSEASLMSYSYNFYDEDILSINVVSGTHGTHVAGIVVAHRPDNVALDGVAPGAQIVSIKIGDSRMGSIETSQSFMRAMNEAIKLGIDVINISYGEDSHLANDGPLMSYMRDKVIRKHGITVVSSAGNNGPGYSTVGAAGGMTSSIISVGAYVSREMAEAQYALRDQAGGSAYTWSSRGPSIDGDKGVTIFAPGAAITCVPPYALNHTQLMNGTSMSSPNAAGGISLLLSGVKAQGVAYSPGSLKRAIERSARDVKDDFKVGMLDIPAAFHDLLEGDGIDTDVYFDIIASKTKRGIVLRNVEDVKDVKLVEAEIRPYLDDAATEKKFDFEVYARLECDDKFIEFPEFVHLNYTGRAIVVRIDPTNLNAGLHVSSIRGVSDVTNKVLFEIPIVIIKPETAESERRTSFGLKFVAGKIERRYLDIPAGIEGCSIQITSTDITTPIQLWTAVTQFEPDTRRTWTSSQFVQNHSYSESADFPIKTIKLVQGPVEFCFAQFWNTMADQPAHVTIKIDFHGIHADYGAVLALTGGEGFKQILVRSKVGAEEIKPVIRLDMLRKHLRPTSAVVSALGSRDILEDTTRLYSMVLQYSLTFAQAGESQFVLPMSGTLYENPWYSTFFQVYDDQKNLVFFNSTYPEKHKFEKKTYTVLVQLVHKDRTVLDKLKDQLLKVESKLEKEITLDVYDNLLKVWDGPKAEFKNVKLAKGDTTSLVISGAVEAPKDASYGDLLIGSVTLSNHEELKRPVQFEVPPAAIPKKEDEKPASTLELQIDMGSKISDKDDKLAYYADLSKAHPKDLKVLSAHLDNCKDGEKEYIANSIIDLIDAQELAQFFGTAPVPKEDETEAQKEESSRMARSKTLLAKAYAVKVLHSGEEREAVLAEYSKWTEADSATTLLTLAKSYLVKKQYGRALVKVLAAQKTENLKKEEEKEALEVVQKSFQALEWTAWQEKSDDDQRGRNPKDFRGF</sequence>
<dbReference type="OrthoDB" id="10256524at2759"/>
<dbReference type="EMBL" id="CAHR02000330">
    <property type="protein sequence ID" value="CCG84867.1"/>
    <property type="molecule type" value="Genomic_DNA"/>
</dbReference>
<dbReference type="PROSITE" id="PS00137">
    <property type="entry name" value="SUBTILASE_HIS"/>
    <property type="match status" value="1"/>
</dbReference>
<dbReference type="InterPro" id="IPR046939">
    <property type="entry name" value="TPPII_C_sf"/>
</dbReference>
<evidence type="ECO:0000256" key="2">
    <source>
        <dbReference type="ARBA" id="ARBA00011073"/>
    </source>
</evidence>
<dbReference type="Gene3D" id="2.60.40.3170">
    <property type="match status" value="1"/>
</dbReference>
<dbReference type="AlphaFoldDB" id="R4XGH2"/>
<dbReference type="InterPro" id="IPR000209">
    <property type="entry name" value="Peptidase_S8/S53_dom"/>
</dbReference>
<dbReference type="Proteomes" id="UP000013776">
    <property type="component" value="Unassembled WGS sequence"/>
</dbReference>
<dbReference type="PANTHER" id="PTHR43806:SF14">
    <property type="entry name" value="TRIPEPTIDYL-PEPTIDASE 2"/>
    <property type="match status" value="1"/>
</dbReference>
<evidence type="ECO:0000259" key="9">
    <source>
        <dbReference type="Pfam" id="PF00082"/>
    </source>
</evidence>
<dbReference type="GO" id="GO:0005829">
    <property type="term" value="C:cytosol"/>
    <property type="evidence" value="ECO:0007669"/>
    <property type="project" value="TreeGrafter"/>
</dbReference>
<evidence type="ECO:0000256" key="4">
    <source>
        <dbReference type="ARBA" id="ARBA00022438"/>
    </source>
</evidence>
<protein>
    <recommendedName>
        <fullName evidence="3">tripeptidyl-peptidase II</fullName>
        <ecNumber evidence="3">3.4.14.10</ecNumber>
    </recommendedName>
</protein>
<dbReference type="Gene3D" id="1.25.40.710">
    <property type="match status" value="1"/>
</dbReference>
<dbReference type="InterPro" id="IPR046940">
    <property type="entry name" value="TPPII_Ig-like_sf"/>
</dbReference>
<gene>
    <name evidence="12" type="ORF">TAPDE_005415</name>
</gene>
<evidence type="ECO:0000256" key="8">
    <source>
        <dbReference type="PROSITE-ProRule" id="PRU01240"/>
    </source>
</evidence>
<dbReference type="InterPro" id="IPR015500">
    <property type="entry name" value="Peptidase_S8_subtilisin-rel"/>
</dbReference>
<dbReference type="InterPro" id="IPR050131">
    <property type="entry name" value="Peptidase_S8_subtilisin-like"/>
</dbReference>
<dbReference type="EC" id="3.4.14.10" evidence="3"/>
<feature type="domain" description="Tripeptidyl peptidase II second Ig-like" evidence="10">
    <location>
        <begin position="659"/>
        <end position="832"/>
    </location>
</feature>
<evidence type="ECO:0000259" key="10">
    <source>
        <dbReference type="Pfam" id="PF12580"/>
    </source>
</evidence>
<dbReference type="eggNOG" id="KOG1114">
    <property type="taxonomic scope" value="Eukaryota"/>
</dbReference>
<keyword evidence="7 8" id="KW-0720">Serine protease</keyword>
<feature type="domain" description="Tripeptidyl-peptidase II first Ig-like" evidence="11">
    <location>
        <begin position="403"/>
        <end position="512"/>
    </location>
</feature>